<name>A0A9P8N1B4_9HYPO</name>
<dbReference type="InterPro" id="IPR012677">
    <property type="entry name" value="Nucleotide-bd_a/b_plait_sf"/>
</dbReference>
<gene>
    <name evidence="5" type="ORF">HRG_02793</name>
</gene>
<dbReference type="InterPro" id="IPR052462">
    <property type="entry name" value="SLIRP/GR-RBP-like"/>
</dbReference>
<accession>A0A9P8N1B4</accession>
<feature type="compositionally biased region" description="Gly residues" evidence="3">
    <location>
        <begin position="102"/>
        <end position="112"/>
    </location>
</feature>
<dbReference type="GO" id="GO:0003723">
    <property type="term" value="F:RNA binding"/>
    <property type="evidence" value="ECO:0007669"/>
    <property type="project" value="UniProtKB-UniRule"/>
</dbReference>
<dbReference type="SMART" id="SM00360">
    <property type="entry name" value="RRM"/>
    <property type="match status" value="1"/>
</dbReference>
<dbReference type="SUPFAM" id="SSF54928">
    <property type="entry name" value="RNA-binding domain, RBD"/>
    <property type="match status" value="1"/>
</dbReference>
<feature type="domain" description="RRM" evidence="4">
    <location>
        <begin position="2"/>
        <end position="80"/>
    </location>
</feature>
<keyword evidence="6" id="KW-1185">Reference proteome</keyword>
<feature type="region of interest" description="Disordered" evidence="3">
    <location>
        <begin position="58"/>
        <end position="112"/>
    </location>
</feature>
<proteinExistence type="predicted"/>
<evidence type="ECO:0000313" key="6">
    <source>
        <dbReference type="Proteomes" id="UP000824596"/>
    </source>
</evidence>
<dbReference type="EMBL" id="JAIZPD010000003">
    <property type="protein sequence ID" value="KAH0964777.1"/>
    <property type="molecule type" value="Genomic_DNA"/>
</dbReference>
<organism evidence="5 6">
    <name type="scientific">Hirsutella rhossiliensis</name>
    <dbReference type="NCBI Taxonomy" id="111463"/>
    <lineage>
        <taxon>Eukaryota</taxon>
        <taxon>Fungi</taxon>
        <taxon>Dikarya</taxon>
        <taxon>Ascomycota</taxon>
        <taxon>Pezizomycotina</taxon>
        <taxon>Sordariomycetes</taxon>
        <taxon>Hypocreomycetidae</taxon>
        <taxon>Hypocreales</taxon>
        <taxon>Ophiocordycipitaceae</taxon>
        <taxon>Hirsutella</taxon>
    </lineage>
</organism>
<dbReference type="OrthoDB" id="439808at2759"/>
<dbReference type="Gene3D" id="3.30.70.330">
    <property type="match status" value="1"/>
</dbReference>
<reference evidence="5" key="1">
    <citation type="submission" date="2021-09" db="EMBL/GenBank/DDBJ databases">
        <title>A high-quality genome of the endoparasitic fungus Hirsutella rhossiliensis with a comparison of Hirsutella genomes reveals transposable elements contributing to genome size variation.</title>
        <authorList>
            <person name="Lin R."/>
            <person name="Jiao Y."/>
            <person name="Sun X."/>
            <person name="Ling J."/>
            <person name="Xie B."/>
            <person name="Cheng X."/>
        </authorList>
    </citation>
    <scope>NUCLEOTIDE SEQUENCE</scope>
    <source>
        <strain evidence="5">HR02</strain>
    </source>
</reference>
<dbReference type="PANTHER" id="PTHR48027">
    <property type="entry name" value="HETEROGENEOUS NUCLEAR RIBONUCLEOPROTEIN 87F-RELATED"/>
    <property type="match status" value="1"/>
</dbReference>
<sequence>MSKVFVGSLSWQVDSDALRQEFQKFGNVTDAVVILDRETRRSRGFGFVTFEDEEGSNKAIAEGNGMEVDGRRISVAQSTERQRNNDQSGGGYGRRDERNDRGYGGGGRSGGY</sequence>
<comment type="caution">
    <text evidence="5">The sequence shown here is derived from an EMBL/GenBank/DDBJ whole genome shotgun (WGS) entry which is preliminary data.</text>
</comment>
<evidence type="ECO:0000313" key="5">
    <source>
        <dbReference type="EMBL" id="KAH0964777.1"/>
    </source>
</evidence>
<dbReference type="PROSITE" id="PS50102">
    <property type="entry name" value="RRM"/>
    <property type="match status" value="1"/>
</dbReference>
<evidence type="ECO:0000256" key="3">
    <source>
        <dbReference type="SAM" id="MobiDB-lite"/>
    </source>
</evidence>
<keyword evidence="1 2" id="KW-0694">RNA-binding</keyword>
<dbReference type="AlphaFoldDB" id="A0A9P8N1B4"/>
<dbReference type="Proteomes" id="UP000824596">
    <property type="component" value="Unassembled WGS sequence"/>
</dbReference>
<dbReference type="Pfam" id="PF00076">
    <property type="entry name" value="RRM_1"/>
    <property type="match status" value="1"/>
</dbReference>
<evidence type="ECO:0000259" key="4">
    <source>
        <dbReference type="PROSITE" id="PS50102"/>
    </source>
</evidence>
<protein>
    <submittedName>
        <fullName evidence="5">RNA recognition motif domain-containing protein</fullName>
    </submittedName>
</protein>
<evidence type="ECO:0000256" key="2">
    <source>
        <dbReference type="PROSITE-ProRule" id="PRU00176"/>
    </source>
</evidence>
<evidence type="ECO:0000256" key="1">
    <source>
        <dbReference type="ARBA" id="ARBA00022884"/>
    </source>
</evidence>
<dbReference type="RefSeq" id="XP_044722290.1">
    <property type="nucleotide sequence ID" value="XM_044861264.1"/>
</dbReference>
<dbReference type="InterPro" id="IPR000504">
    <property type="entry name" value="RRM_dom"/>
</dbReference>
<dbReference type="InterPro" id="IPR035979">
    <property type="entry name" value="RBD_domain_sf"/>
</dbReference>
<dbReference type="GeneID" id="68351922"/>